<keyword evidence="2" id="KW-0472">Membrane</keyword>
<protein>
    <recommendedName>
        <fullName evidence="5">Energy transducer TonB</fullName>
    </recommendedName>
</protein>
<comment type="caution">
    <text evidence="3">The sequence shown here is derived from an EMBL/GenBank/DDBJ whole genome shotgun (WGS) entry which is preliminary data.</text>
</comment>
<keyword evidence="4" id="KW-1185">Reference proteome</keyword>
<evidence type="ECO:0000313" key="4">
    <source>
        <dbReference type="Proteomes" id="UP001264519"/>
    </source>
</evidence>
<feature type="non-terminal residue" evidence="3">
    <location>
        <position position="97"/>
    </location>
</feature>
<evidence type="ECO:0000313" key="3">
    <source>
        <dbReference type="EMBL" id="MDR5868624.1"/>
    </source>
</evidence>
<keyword evidence="2" id="KW-0812">Transmembrane</keyword>
<gene>
    <name evidence="3" type="ORF">QC818_17710</name>
</gene>
<keyword evidence="2" id="KW-1133">Transmembrane helix</keyword>
<dbReference type="Proteomes" id="UP001264519">
    <property type="component" value="Unassembled WGS sequence"/>
</dbReference>
<dbReference type="RefSeq" id="WP_309654198.1">
    <property type="nucleotide sequence ID" value="NZ_JARWAK010000024.1"/>
</dbReference>
<evidence type="ECO:0000256" key="2">
    <source>
        <dbReference type="SAM" id="Phobius"/>
    </source>
</evidence>
<reference evidence="3 4" key="1">
    <citation type="submission" date="2023-04" db="EMBL/GenBank/DDBJ databases">
        <title>A long-awaited taxogenomic arrangement of the family Halomonadaceae.</title>
        <authorList>
            <person name="De La Haba R."/>
            <person name="Chuvochina M."/>
            <person name="Wittouck S."/>
            <person name="Arahal D.R."/>
            <person name="Sanchez-Porro C."/>
            <person name="Hugenholtz P."/>
            <person name="Ventosa A."/>
        </authorList>
    </citation>
    <scope>NUCLEOTIDE SEQUENCE [LARGE SCALE GENOMIC DNA]</scope>
    <source>
        <strain evidence="3 4">DSM 23530</strain>
    </source>
</reference>
<evidence type="ECO:0008006" key="5">
    <source>
        <dbReference type="Google" id="ProtNLM"/>
    </source>
</evidence>
<feature type="region of interest" description="Disordered" evidence="1">
    <location>
        <begin position="71"/>
        <end position="97"/>
    </location>
</feature>
<accession>A0ABU1G840</accession>
<name>A0ABU1G840_9GAMM</name>
<feature type="transmembrane region" description="Helical" evidence="2">
    <location>
        <begin position="21"/>
        <end position="40"/>
    </location>
</feature>
<proteinExistence type="predicted"/>
<sequence length="97" mass="10305">MAAPVNDPIRYAPVTRPHRRWLAWTVSLLLHLAIIGVVASRQFAPAPPERSGLDVVLVTRQSEAPVAAEALAEADQRAAGEAQAPPAEARAAPRAAR</sequence>
<organism evidence="3 4">
    <name type="scientific">Halomonas koreensis</name>
    <dbReference type="NCBI Taxonomy" id="245385"/>
    <lineage>
        <taxon>Bacteria</taxon>
        <taxon>Pseudomonadati</taxon>
        <taxon>Pseudomonadota</taxon>
        <taxon>Gammaproteobacteria</taxon>
        <taxon>Oceanospirillales</taxon>
        <taxon>Halomonadaceae</taxon>
        <taxon>Halomonas</taxon>
    </lineage>
</organism>
<evidence type="ECO:0000256" key="1">
    <source>
        <dbReference type="SAM" id="MobiDB-lite"/>
    </source>
</evidence>
<dbReference type="EMBL" id="JARWAK010000024">
    <property type="protein sequence ID" value="MDR5868624.1"/>
    <property type="molecule type" value="Genomic_DNA"/>
</dbReference>